<comment type="caution">
    <text evidence="2">The sequence shown here is derived from an EMBL/GenBank/DDBJ whole genome shotgun (WGS) entry which is preliminary data.</text>
</comment>
<organism evidence="2 3">
    <name type="scientific">Streptomyces odorifer</name>
    <dbReference type="NCBI Taxonomy" id="53450"/>
    <lineage>
        <taxon>Bacteria</taxon>
        <taxon>Bacillati</taxon>
        <taxon>Actinomycetota</taxon>
        <taxon>Actinomycetes</taxon>
        <taxon>Kitasatosporales</taxon>
        <taxon>Streptomycetaceae</taxon>
        <taxon>Streptomyces</taxon>
        <taxon>Streptomyces albidoflavus group</taxon>
    </lineage>
</organism>
<dbReference type="Proteomes" id="UP000540128">
    <property type="component" value="Unassembled WGS sequence"/>
</dbReference>
<protein>
    <submittedName>
        <fullName evidence="2">Uncharacterized protein</fullName>
    </submittedName>
</protein>
<gene>
    <name evidence="2" type="ORF">G6W59_21530</name>
</gene>
<name>A0A7Y6CC80_9ACTN</name>
<keyword evidence="1" id="KW-1133">Transmembrane helix</keyword>
<accession>A0A7Y6CC80</accession>
<evidence type="ECO:0000256" key="1">
    <source>
        <dbReference type="SAM" id="Phobius"/>
    </source>
</evidence>
<proteinExistence type="predicted"/>
<sequence length="147" mass="14814">MDRASRWAWQSRLDDRGGVALSAAIISIPLVALGGLFAVDSFGVLGAHERADALATEAARAATQAIDLGKAVPGDAFVADPAGAVAAGQAYLAKAGVSGTVTVVEGGTAVEVTVTTSYDGRFTPMSWTVDGSSRAALLHGISEPEEG</sequence>
<keyword evidence="1" id="KW-0472">Membrane</keyword>
<reference evidence="2 3" key="1">
    <citation type="submission" date="2020-03" db="EMBL/GenBank/DDBJ databases">
        <title>Complete genome sequence of sixteen Streptomyces strains facilitates identification of candidate genes involved in plant growth-promotion in grain legumes and cereals.</title>
        <authorList>
            <person name="Gopalakrishnan S."/>
            <person name="Thakur V."/>
            <person name="Saxena R."/>
            <person name="Vadlamudi S."/>
            <person name="Purohit S."/>
            <person name="Kumar V."/>
            <person name="Rathore A."/>
            <person name="Chitikineni A."/>
            <person name="Varshney R.K."/>
        </authorList>
    </citation>
    <scope>NUCLEOTIDE SEQUENCE [LARGE SCALE GENOMIC DNA]</scope>
    <source>
        <strain evidence="2 3">KAI-180</strain>
    </source>
</reference>
<dbReference type="AlphaFoldDB" id="A0A7Y6CC80"/>
<feature type="transmembrane region" description="Helical" evidence="1">
    <location>
        <begin position="20"/>
        <end position="39"/>
    </location>
</feature>
<evidence type="ECO:0000313" key="3">
    <source>
        <dbReference type="Proteomes" id="UP000540128"/>
    </source>
</evidence>
<keyword evidence="1" id="KW-0812">Transmembrane</keyword>
<dbReference type="EMBL" id="JAANNT010000020">
    <property type="protein sequence ID" value="NUV30856.1"/>
    <property type="molecule type" value="Genomic_DNA"/>
</dbReference>
<keyword evidence="3" id="KW-1185">Reference proteome</keyword>
<evidence type="ECO:0000313" key="2">
    <source>
        <dbReference type="EMBL" id="NUV30856.1"/>
    </source>
</evidence>
<dbReference type="RefSeq" id="WP_175457127.1">
    <property type="nucleotide sequence ID" value="NZ_JAANNT010000020.1"/>
</dbReference>